<evidence type="ECO:0000313" key="3">
    <source>
        <dbReference type="Proteomes" id="UP001314170"/>
    </source>
</evidence>
<keyword evidence="3" id="KW-1185">Reference proteome</keyword>
<reference evidence="2 3" key="1">
    <citation type="submission" date="2024-01" db="EMBL/GenBank/DDBJ databases">
        <authorList>
            <person name="Waweru B."/>
        </authorList>
    </citation>
    <scope>NUCLEOTIDE SEQUENCE [LARGE SCALE GENOMIC DNA]</scope>
</reference>
<dbReference type="Proteomes" id="UP001314170">
    <property type="component" value="Unassembled WGS sequence"/>
</dbReference>
<feature type="compositionally biased region" description="Acidic residues" evidence="1">
    <location>
        <begin position="112"/>
        <end position="122"/>
    </location>
</feature>
<sequence length="122" mass="14378">MFLPLSLSRIVASPSNYPSNSYLWQPPYSNRARKKSVLVDKDSTELIELKREVSKLKSWCKKIAASHKEILKIEDRYRHAEILEELQENSDMIKTESEFEYESEDKNSLTENEFEDESEDDE</sequence>
<name>A0AAV1R8P6_9ROSI</name>
<organism evidence="2 3">
    <name type="scientific">Dovyalis caffra</name>
    <dbReference type="NCBI Taxonomy" id="77055"/>
    <lineage>
        <taxon>Eukaryota</taxon>
        <taxon>Viridiplantae</taxon>
        <taxon>Streptophyta</taxon>
        <taxon>Embryophyta</taxon>
        <taxon>Tracheophyta</taxon>
        <taxon>Spermatophyta</taxon>
        <taxon>Magnoliopsida</taxon>
        <taxon>eudicotyledons</taxon>
        <taxon>Gunneridae</taxon>
        <taxon>Pentapetalae</taxon>
        <taxon>rosids</taxon>
        <taxon>fabids</taxon>
        <taxon>Malpighiales</taxon>
        <taxon>Salicaceae</taxon>
        <taxon>Flacourtieae</taxon>
        <taxon>Dovyalis</taxon>
    </lineage>
</organism>
<proteinExistence type="predicted"/>
<evidence type="ECO:0000256" key="1">
    <source>
        <dbReference type="SAM" id="MobiDB-lite"/>
    </source>
</evidence>
<evidence type="ECO:0000313" key="2">
    <source>
        <dbReference type="EMBL" id="CAK7329330.1"/>
    </source>
</evidence>
<accession>A0AAV1R8P6</accession>
<dbReference type="AlphaFoldDB" id="A0AAV1R8P6"/>
<dbReference type="EMBL" id="CAWUPB010000913">
    <property type="protein sequence ID" value="CAK7329330.1"/>
    <property type="molecule type" value="Genomic_DNA"/>
</dbReference>
<comment type="caution">
    <text evidence="2">The sequence shown here is derived from an EMBL/GenBank/DDBJ whole genome shotgun (WGS) entry which is preliminary data.</text>
</comment>
<gene>
    <name evidence="2" type="ORF">DCAF_LOCUS7085</name>
</gene>
<protein>
    <submittedName>
        <fullName evidence="2">Uncharacterized protein</fullName>
    </submittedName>
</protein>
<feature type="region of interest" description="Disordered" evidence="1">
    <location>
        <begin position="91"/>
        <end position="122"/>
    </location>
</feature>